<evidence type="ECO:0000256" key="4">
    <source>
        <dbReference type="ARBA" id="ARBA00022692"/>
    </source>
</evidence>
<comment type="similarity">
    <text evidence="3">Belongs to the TMEM163 family.</text>
</comment>
<dbReference type="PANTHER" id="PTHR31937:SF2">
    <property type="entry name" value="TRANSMEMBRANE PROTEIN 163"/>
    <property type="match status" value="1"/>
</dbReference>
<evidence type="ECO:0000256" key="3">
    <source>
        <dbReference type="ARBA" id="ARBA00008731"/>
    </source>
</evidence>
<evidence type="ECO:0000313" key="13">
    <source>
        <dbReference type="EMBL" id="GAA3156669.1"/>
    </source>
</evidence>
<feature type="transmembrane region" description="Helical" evidence="12">
    <location>
        <begin position="148"/>
        <end position="166"/>
    </location>
</feature>
<evidence type="ECO:0000256" key="8">
    <source>
        <dbReference type="ARBA" id="ARBA00023018"/>
    </source>
</evidence>
<evidence type="ECO:0000256" key="12">
    <source>
        <dbReference type="SAM" id="Phobius"/>
    </source>
</evidence>
<feature type="transmembrane region" description="Helical" evidence="12">
    <location>
        <begin position="218"/>
        <end position="241"/>
    </location>
</feature>
<keyword evidence="10" id="KW-0968">Cytoplasmic vesicle</keyword>
<evidence type="ECO:0000256" key="11">
    <source>
        <dbReference type="SAM" id="MobiDB-lite"/>
    </source>
</evidence>
<dbReference type="InterPro" id="IPR027469">
    <property type="entry name" value="Cation_efflux_TMD_sf"/>
</dbReference>
<proteinExistence type="inferred from homology"/>
<evidence type="ECO:0000256" key="10">
    <source>
        <dbReference type="ARBA" id="ARBA00023329"/>
    </source>
</evidence>
<feature type="transmembrane region" description="Helical" evidence="12">
    <location>
        <begin position="83"/>
        <end position="103"/>
    </location>
</feature>
<dbReference type="EMBL" id="BAAAUT010000053">
    <property type="protein sequence ID" value="GAA3156669.1"/>
    <property type="molecule type" value="Genomic_DNA"/>
</dbReference>
<dbReference type="Proteomes" id="UP001500320">
    <property type="component" value="Unassembled WGS sequence"/>
</dbReference>
<feature type="transmembrane region" description="Helical" evidence="12">
    <location>
        <begin position="109"/>
        <end position="128"/>
    </location>
</feature>
<evidence type="ECO:0000256" key="1">
    <source>
        <dbReference type="ARBA" id="ARBA00004146"/>
    </source>
</evidence>
<keyword evidence="8" id="KW-0770">Synapse</keyword>
<evidence type="ECO:0000256" key="6">
    <source>
        <dbReference type="ARBA" id="ARBA00022833"/>
    </source>
</evidence>
<dbReference type="PANTHER" id="PTHR31937">
    <property type="entry name" value="TRANSMEMBRANE PROTEIN 163"/>
    <property type="match status" value="1"/>
</dbReference>
<reference evidence="14" key="1">
    <citation type="journal article" date="2019" name="Int. J. Syst. Evol. Microbiol.">
        <title>The Global Catalogue of Microorganisms (GCM) 10K type strain sequencing project: providing services to taxonomists for standard genome sequencing and annotation.</title>
        <authorList>
            <consortium name="The Broad Institute Genomics Platform"/>
            <consortium name="The Broad Institute Genome Sequencing Center for Infectious Disease"/>
            <person name="Wu L."/>
            <person name="Ma J."/>
        </authorList>
    </citation>
    <scope>NUCLEOTIDE SEQUENCE [LARGE SCALE GENOMIC DNA]</scope>
    <source>
        <strain evidence="14">JCM 9373</strain>
    </source>
</reference>
<evidence type="ECO:0000256" key="2">
    <source>
        <dbReference type="ARBA" id="ARBA00004644"/>
    </source>
</evidence>
<dbReference type="InterPro" id="IPR026765">
    <property type="entry name" value="Tmem163"/>
</dbReference>
<dbReference type="Gene3D" id="1.20.1510.10">
    <property type="entry name" value="Cation efflux protein transmembrane domain"/>
    <property type="match status" value="1"/>
</dbReference>
<evidence type="ECO:0000256" key="5">
    <source>
        <dbReference type="ARBA" id="ARBA00022753"/>
    </source>
</evidence>
<keyword evidence="9 12" id="KW-0472">Membrane</keyword>
<keyword evidence="7 12" id="KW-1133">Transmembrane helix</keyword>
<keyword evidence="6" id="KW-0862">Zinc</keyword>
<evidence type="ECO:0000313" key="14">
    <source>
        <dbReference type="Proteomes" id="UP001500320"/>
    </source>
</evidence>
<gene>
    <name evidence="13" type="ORF">GCM10010466_54390</name>
</gene>
<dbReference type="SUPFAM" id="SSF161111">
    <property type="entry name" value="Cation efflux protein transmembrane domain-like"/>
    <property type="match status" value="1"/>
</dbReference>
<feature type="transmembrane region" description="Helical" evidence="12">
    <location>
        <begin position="178"/>
        <end position="197"/>
    </location>
</feature>
<comment type="caution">
    <text evidence="13">The sequence shown here is derived from an EMBL/GenBank/DDBJ whole genome shotgun (WGS) entry which is preliminary data.</text>
</comment>
<organism evidence="13 14">
    <name type="scientific">Planomonospora alba</name>
    <dbReference type="NCBI Taxonomy" id="161354"/>
    <lineage>
        <taxon>Bacteria</taxon>
        <taxon>Bacillati</taxon>
        <taxon>Actinomycetota</taxon>
        <taxon>Actinomycetes</taxon>
        <taxon>Streptosporangiales</taxon>
        <taxon>Streptosporangiaceae</taxon>
        <taxon>Planomonospora</taxon>
    </lineage>
</organism>
<evidence type="ECO:0000256" key="9">
    <source>
        <dbReference type="ARBA" id="ARBA00023136"/>
    </source>
</evidence>
<protein>
    <submittedName>
        <fullName evidence="13">Uncharacterized protein</fullName>
    </submittedName>
</protein>
<feature type="region of interest" description="Disordered" evidence="11">
    <location>
        <begin position="1"/>
        <end position="52"/>
    </location>
</feature>
<accession>A0ABP6NRY0</accession>
<keyword evidence="14" id="KW-1185">Reference proteome</keyword>
<keyword evidence="4 12" id="KW-0812">Transmembrane</keyword>
<keyword evidence="5" id="KW-0967">Endosome</keyword>
<name>A0ABP6NRY0_9ACTN</name>
<sequence length="268" mass="27556">MERRAGRPGTAQTSTGRAGGPARPVHEVPETSGAFGAGEAGEPPEAYGTCAADTARGADGAPLTAGAARGGAWLRDARRARTLSLVTLAWLGAESLIGIAAGLRAHSVALIGWGVWSLVEALASLIVVWRFSGTRMRSADAEERARKAVAVSFWLLAPYLLVHVAHDLDAGHRAATSVLGIAVTAVSLVSMPLLGLAKRRLGARLHSAATAGEGTQNLMCALLAGGVLAGLALNGAGWWWADPAMAALLAAVAVREGLRTWRGHSCCH</sequence>
<comment type="subcellular location">
    <subcellularLocation>
        <location evidence="2">Cytoplasmic vesicle</location>
        <location evidence="2">Secretory vesicle</location>
        <location evidence="2">Synaptic vesicle membrane</location>
        <topology evidence="2">Multi-pass membrane protein</topology>
    </subcellularLocation>
    <subcellularLocation>
        <location evidence="1">Early endosome membrane</location>
    </subcellularLocation>
</comment>
<evidence type="ECO:0000256" key="7">
    <source>
        <dbReference type="ARBA" id="ARBA00022989"/>
    </source>
</evidence>